<dbReference type="EMBL" id="CP041186">
    <property type="protein sequence ID" value="QDG50257.1"/>
    <property type="molecule type" value="Genomic_DNA"/>
</dbReference>
<evidence type="ECO:0000256" key="1">
    <source>
        <dbReference type="SAM" id="MobiDB-lite"/>
    </source>
</evidence>
<reference evidence="3 4" key="1">
    <citation type="submission" date="2019-06" db="EMBL/GenBank/DDBJ databases">
        <title>Persicimonas caeni gen. nov., sp. nov., a predatory bacterium isolated from solar saltern.</title>
        <authorList>
            <person name="Wang S."/>
        </authorList>
    </citation>
    <scope>NUCLEOTIDE SEQUENCE [LARGE SCALE GENOMIC DNA]</scope>
    <source>
        <strain evidence="3 4">YN101</strain>
    </source>
</reference>
<dbReference type="SMART" id="SM00642">
    <property type="entry name" value="Aamy"/>
    <property type="match status" value="1"/>
</dbReference>
<dbReference type="PANTHER" id="PTHR10357:SF205">
    <property type="entry name" value="O-GLYCOSYL HYDROLASE FAMILY 13"/>
    <property type="match status" value="1"/>
</dbReference>
<feature type="domain" description="Glycosyl hydrolase family 13 catalytic" evidence="2">
    <location>
        <begin position="79"/>
        <end position="552"/>
    </location>
</feature>
<dbReference type="InterPro" id="IPR006047">
    <property type="entry name" value="GH13_cat_dom"/>
</dbReference>
<dbReference type="Proteomes" id="UP000315995">
    <property type="component" value="Chromosome"/>
</dbReference>
<proteinExistence type="predicted"/>
<gene>
    <name evidence="3" type="ORF">FIV42_05785</name>
</gene>
<accession>A0A4Y6PQG1</accession>
<protein>
    <submittedName>
        <fullName evidence="3">Alpha-amylase</fullName>
    </submittedName>
</protein>
<dbReference type="GO" id="GO:0004556">
    <property type="term" value="F:alpha-amylase activity"/>
    <property type="evidence" value="ECO:0007669"/>
    <property type="project" value="TreeGrafter"/>
</dbReference>
<dbReference type="OrthoDB" id="9808590at2"/>
<dbReference type="Pfam" id="PF00128">
    <property type="entry name" value="Alpha-amylase"/>
    <property type="match status" value="1"/>
</dbReference>
<evidence type="ECO:0000313" key="4">
    <source>
        <dbReference type="Proteomes" id="UP000315995"/>
    </source>
</evidence>
<dbReference type="PANTHER" id="PTHR10357">
    <property type="entry name" value="ALPHA-AMYLASE FAMILY MEMBER"/>
    <property type="match status" value="1"/>
</dbReference>
<dbReference type="Gene3D" id="3.20.20.80">
    <property type="entry name" value="Glycosidases"/>
    <property type="match status" value="2"/>
</dbReference>
<dbReference type="SUPFAM" id="SSF51445">
    <property type="entry name" value="(Trans)glycosidases"/>
    <property type="match status" value="1"/>
</dbReference>
<dbReference type="GO" id="GO:0009313">
    <property type="term" value="P:oligosaccharide catabolic process"/>
    <property type="evidence" value="ECO:0007669"/>
    <property type="project" value="TreeGrafter"/>
</dbReference>
<evidence type="ECO:0000313" key="3">
    <source>
        <dbReference type="EMBL" id="QDG50257.1"/>
    </source>
</evidence>
<keyword evidence="4" id="KW-1185">Reference proteome</keyword>
<sequence length="672" mass="74028">MVENEQVSRGAVPPPGSSSTSLPFAEEGAPPGLPSLRGGGILLLCAALLLSGCGEPSAQNNEPAPKPVEAVEERPVIYQLVVRLFGNIKNNNQWNGGLVENGVGKFAHVDDKALAELQDLGATHIWLTGVLQQATATDYAHIGQPADDPDILKGKAGSFYAIRDYFDVSPDYALDPKERLEEFDALVERIHARDMKVVIDFVPNHVARTYDSDIRPELSFGEGDDTSVFFSPQNNFFYLNDPPGQKLEIPAPDHWPRPVVGDGIVADGTIEQEDNDGTPEGDVPKVTGNEVTSAQVSVNDWYETIKLNYGYDFTTGEAEYDPVPDTWEKMDEILAYWQAKGVDGFRCDFAHLVPIEAWEYLIRRAEQRDPEVFFFAEAYEGAGGPPGFSFSNFVQVGFDAVYDDGSYDTLKAVYCCGKWANDLDDRQPGDFMFSRFLRYVENHDERRIASPLEASSNPDDSGFGSYEAGKPAAGVLYLLGDGPILVYNGQEVGEEAAGSEGFSGDDGRTTIFDYWTMPRMAEWVNGYAFDGGGLDDGRKQLRRFYKKLIAVAQKPGFASGNFYGLQSANNSNPEYTSGQWIYSFLRYDTDRDAVWLVVANFSDETHSFDLKVPAEATQFAGFSDVDEVTFTDVMHDGAQPKAAEVGRLDVTGVPVELGAYGLKVFEVTWEKE</sequence>
<dbReference type="AlphaFoldDB" id="A0A4Y6PQG1"/>
<feature type="region of interest" description="Disordered" evidence="1">
    <location>
        <begin position="1"/>
        <end position="30"/>
    </location>
</feature>
<dbReference type="InterPro" id="IPR017853">
    <property type="entry name" value="GH"/>
</dbReference>
<organism evidence="3 4">
    <name type="scientific">Persicimonas caeni</name>
    <dbReference type="NCBI Taxonomy" id="2292766"/>
    <lineage>
        <taxon>Bacteria</taxon>
        <taxon>Deltaproteobacteria</taxon>
        <taxon>Bradymonadales</taxon>
        <taxon>Bradymonadaceae</taxon>
        <taxon>Persicimonas</taxon>
    </lineage>
</organism>
<name>A0A4Y6PQG1_PERCE</name>
<evidence type="ECO:0000259" key="2">
    <source>
        <dbReference type="SMART" id="SM00642"/>
    </source>
</evidence>
<accession>A0A5B8Y2T0</accession>